<evidence type="ECO:0000259" key="3">
    <source>
        <dbReference type="Pfam" id="PF13458"/>
    </source>
</evidence>
<feature type="domain" description="Leucine-binding protein" evidence="3">
    <location>
        <begin position="4"/>
        <end position="317"/>
    </location>
</feature>
<dbReference type="PANTHER" id="PTHR47235:SF1">
    <property type="entry name" value="BLR6548 PROTEIN"/>
    <property type="match status" value="1"/>
</dbReference>
<reference evidence="4 5" key="1">
    <citation type="submission" date="2014-10" db="EMBL/GenBank/DDBJ databases">
        <title>Genome sequence of Novosphingobium malaysiense MUSC 273(T).</title>
        <authorList>
            <person name="Lee L.-H."/>
        </authorList>
    </citation>
    <scope>NUCLEOTIDE SEQUENCE [LARGE SCALE GENOMIC DNA]</scope>
    <source>
        <strain evidence="4 5">MUSC 273</strain>
    </source>
</reference>
<dbReference type="InterPro" id="IPR028081">
    <property type="entry name" value="Leu-bd"/>
</dbReference>
<dbReference type="RefSeq" id="WP_039287234.1">
    <property type="nucleotide sequence ID" value="NZ_JTDI01000006.1"/>
</dbReference>
<keyword evidence="2" id="KW-0732">Signal</keyword>
<organism evidence="4 5">
    <name type="scientific">Novosphingobium malaysiense</name>
    <dbReference type="NCBI Taxonomy" id="1348853"/>
    <lineage>
        <taxon>Bacteria</taxon>
        <taxon>Pseudomonadati</taxon>
        <taxon>Pseudomonadota</taxon>
        <taxon>Alphaproteobacteria</taxon>
        <taxon>Sphingomonadales</taxon>
        <taxon>Sphingomonadaceae</taxon>
        <taxon>Novosphingobium</taxon>
    </lineage>
</organism>
<dbReference type="Pfam" id="PF13458">
    <property type="entry name" value="Peripla_BP_6"/>
    <property type="match status" value="1"/>
</dbReference>
<evidence type="ECO:0000313" key="4">
    <source>
        <dbReference type="EMBL" id="KHK89837.1"/>
    </source>
</evidence>
<dbReference type="AlphaFoldDB" id="A0A0B1ZH45"/>
<dbReference type="Gene3D" id="3.40.50.2300">
    <property type="match status" value="2"/>
</dbReference>
<sequence length="359" mass="36868">MTAPVRIGVLRDVPTPPEHDLGMNAMRLALDAANASGGLHGRPIELVVAEAQRSAAGSHANVAATQAAWEALADDPRVLAMIGPSTTPCILALHPSIEAREMPAIHWAGTDRACGPWTFQFQAGSLSEEGPALAYLAAHKGLRKVACFRGSGDYGAAYLGPFRRAAEALGIAIAAELSLAPDGSDIDAAVAAARASGADAVVAMGLFFLGVPLARAITAQDWQVPCFGNCGFALAAARDAEARAALSGWIATDMVDPCNSVATDMFDRYAAHHGTRPAGASACFGYDLMQLMLAGVAHAPALTRAGIRAGLEAVRGLPCATGGAGSWMGFGPDERKALKGPRLFLFSAIAADGLHPVPA</sequence>
<protein>
    <recommendedName>
        <fullName evidence="3">Leucine-binding protein domain-containing protein</fullName>
    </recommendedName>
</protein>
<dbReference type="SUPFAM" id="SSF53822">
    <property type="entry name" value="Periplasmic binding protein-like I"/>
    <property type="match status" value="1"/>
</dbReference>
<dbReference type="Proteomes" id="UP000031057">
    <property type="component" value="Unassembled WGS sequence"/>
</dbReference>
<proteinExistence type="inferred from homology"/>
<comment type="similarity">
    <text evidence="1">Belongs to the leucine-binding protein family.</text>
</comment>
<dbReference type="InterPro" id="IPR028082">
    <property type="entry name" value="Peripla_BP_I"/>
</dbReference>
<dbReference type="STRING" id="1348853.LK12_18140"/>
<gene>
    <name evidence="4" type="ORF">LK12_18140</name>
</gene>
<dbReference type="EMBL" id="JTDI01000006">
    <property type="protein sequence ID" value="KHK89837.1"/>
    <property type="molecule type" value="Genomic_DNA"/>
</dbReference>
<evidence type="ECO:0000256" key="1">
    <source>
        <dbReference type="ARBA" id="ARBA00010062"/>
    </source>
</evidence>
<keyword evidence="5" id="KW-1185">Reference proteome</keyword>
<accession>A0A0B1ZH45</accession>
<evidence type="ECO:0000313" key="5">
    <source>
        <dbReference type="Proteomes" id="UP000031057"/>
    </source>
</evidence>
<evidence type="ECO:0000256" key="2">
    <source>
        <dbReference type="ARBA" id="ARBA00022729"/>
    </source>
</evidence>
<comment type="caution">
    <text evidence="4">The sequence shown here is derived from an EMBL/GenBank/DDBJ whole genome shotgun (WGS) entry which is preliminary data.</text>
</comment>
<name>A0A0B1ZH45_9SPHN</name>
<dbReference type="PANTHER" id="PTHR47235">
    <property type="entry name" value="BLR6548 PROTEIN"/>
    <property type="match status" value="1"/>
</dbReference>